<proteinExistence type="predicted"/>
<dbReference type="OrthoDB" id="6107520at2759"/>
<name>A0A6J8ADD6_MYTCO</name>
<sequence length="594" mass="66883">MSIWITLSIHYIKTVNSNERLVLSMGLSFIALVLLANFTKGQSNNLNDKFIFPMYSDGSEDCDMVIEFNMMSFSRTALYATMTTNYNESYDNILDKTPFVISLKQYLGFNASKVFTWNVNDTVSAKIRCEYGDVLHIFDSNSLGRNYIVYSDKDYFVTVYGTDANTSVTISSINNTVIEAHRLDAGNTITFDPDSSDVYQINASGRLGIIYSNVDINRNLVCDQNDDIVWEMIPPMEKNGREFMMHIPNVESAFLEVLGYEDGLLKLHLPDELTTINLKAFERKIINVSHARDVHMTSSTHVSVLSTLNLTTDANRTATNIFSVFPVEQFNNCLYLTIFNCTNNVCGYLVTENGIDSISLYNMEGKTVQTFNTSDIDQNSTTASFEISDISDGMYFLLSENSSAHLIFYYVNLSHGRYYQSTSLDKIHCDIFVFSQTPNFNEETSVSTNTLVEKTSVPNDILSSTHSINNVSGAYIENVTVSYSTIIQSQNNTLTNKSAQSVPKLGSLSYLTSNTSTQNETTAVQQINNRLIFPFMYEEIPDDDSVLNTYLIAVIVSLCTAIFAVIAVISTFLLLELLRRRRQIRNTKIRPFVS</sequence>
<keyword evidence="1" id="KW-0472">Membrane</keyword>
<dbReference type="AlphaFoldDB" id="A0A6J8ADD6"/>
<keyword evidence="1" id="KW-1133">Transmembrane helix</keyword>
<feature type="transmembrane region" description="Helical" evidence="1">
    <location>
        <begin position="550"/>
        <end position="575"/>
    </location>
</feature>
<reference evidence="2 3" key="1">
    <citation type="submission" date="2020-06" db="EMBL/GenBank/DDBJ databases">
        <authorList>
            <person name="Li R."/>
            <person name="Bekaert M."/>
        </authorList>
    </citation>
    <scope>NUCLEOTIDE SEQUENCE [LARGE SCALE GENOMIC DNA]</scope>
    <source>
        <strain evidence="3">wild</strain>
    </source>
</reference>
<gene>
    <name evidence="2" type="ORF">MCOR_6619</name>
</gene>
<keyword evidence="1" id="KW-0812">Transmembrane</keyword>
<feature type="transmembrane region" description="Helical" evidence="1">
    <location>
        <begin position="21"/>
        <end position="39"/>
    </location>
</feature>
<accession>A0A6J8ADD6</accession>
<keyword evidence="3" id="KW-1185">Reference proteome</keyword>
<organism evidence="2 3">
    <name type="scientific">Mytilus coruscus</name>
    <name type="common">Sea mussel</name>
    <dbReference type="NCBI Taxonomy" id="42192"/>
    <lineage>
        <taxon>Eukaryota</taxon>
        <taxon>Metazoa</taxon>
        <taxon>Spiralia</taxon>
        <taxon>Lophotrochozoa</taxon>
        <taxon>Mollusca</taxon>
        <taxon>Bivalvia</taxon>
        <taxon>Autobranchia</taxon>
        <taxon>Pteriomorphia</taxon>
        <taxon>Mytilida</taxon>
        <taxon>Mytiloidea</taxon>
        <taxon>Mytilidae</taxon>
        <taxon>Mytilinae</taxon>
        <taxon>Mytilus</taxon>
    </lineage>
</organism>
<dbReference type="Proteomes" id="UP000507470">
    <property type="component" value="Unassembled WGS sequence"/>
</dbReference>
<protein>
    <submittedName>
        <fullName evidence="2">Uncharacterized protein</fullName>
    </submittedName>
</protein>
<evidence type="ECO:0000256" key="1">
    <source>
        <dbReference type="SAM" id="Phobius"/>
    </source>
</evidence>
<dbReference type="EMBL" id="CACVKT020001221">
    <property type="protein sequence ID" value="CAC5366247.1"/>
    <property type="molecule type" value="Genomic_DNA"/>
</dbReference>
<evidence type="ECO:0000313" key="3">
    <source>
        <dbReference type="Proteomes" id="UP000507470"/>
    </source>
</evidence>
<evidence type="ECO:0000313" key="2">
    <source>
        <dbReference type="EMBL" id="CAC5366247.1"/>
    </source>
</evidence>